<keyword evidence="2" id="KW-1185">Reference proteome</keyword>
<dbReference type="EMBL" id="JAVLET010000002">
    <property type="protein sequence ID" value="KAL0472898.1"/>
    <property type="molecule type" value="Genomic_DNA"/>
</dbReference>
<gene>
    <name evidence="1" type="ORF">QR685DRAFT_569038</name>
</gene>
<accession>A0ABR3DJP3</accession>
<evidence type="ECO:0000313" key="1">
    <source>
        <dbReference type="EMBL" id="KAL0472898.1"/>
    </source>
</evidence>
<sequence length="139" mass="15532">MGHETATIRIFTPDELASIPLHFRNSLSSRDISPESEPTNLAHRLSSLNQSTNALPVFSEVTRAVDIQERETQLPDPILLTPTHLGVSVDENRTTRIGVPAPTAEGTWMYRLYDWPGFCDCPGCRREWGTEDGADRGLR</sequence>
<organism evidence="1 2">
    <name type="scientific">Neurospora intermedia</name>
    <dbReference type="NCBI Taxonomy" id="5142"/>
    <lineage>
        <taxon>Eukaryota</taxon>
        <taxon>Fungi</taxon>
        <taxon>Dikarya</taxon>
        <taxon>Ascomycota</taxon>
        <taxon>Pezizomycotina</taxon>
        <taxon>Sordariomycetes</taxon>
        <taxon>Sordariomycetidae</taxon>
        <taxon>Sordariales</taxon>
        <taxon>Sordariaceae</taxon>
        <taxon>Neurospora</taxon>
    </lineage>
</organism>
<proteinExistence type="predicted"/>
<name>A0ABR3DJP3_NEUIN</name>
<dbReference type="Proteomes" id="UP001451303">
    <property type="component" value="Unassembled WGS sequence"/>
</dbReference>
<evidence type="ECO:0000313" key="2">
    <source>
        <dbReference type="Proteomes" id="UP001451303"/>
    </source>
</evidence>
<comment type="caution">
    <text evidence="1">The sequence shown here is derived from an EMBL/GenBank/DDBJ whole genome shotgun (WGS) entry which is preliminary data.</text>
</comment>
<reference evidence="1 2" key="1">
    <citation type="submission" date="2023-09" db="EMBL/GenBank/DDBJ databases">
        <title>Multi-omics analysis of a traditional fermented food reveals byproduct-associated fungal strains for waste-to-food upcycling.</title>
        <authorList>
            <consortium name="Lawrence Berkeley National Laboratory"/>
            <person name="Rekdal V.M."/>
            <person name="Villalobos-Escobedo J.M."/>
            <person name="Rodriguez-Valeron N."/>
            <person name="Garcia M.O."/>
            <person name="Vasquez D.P."/>
            <person name="Damayanti I."/>
            <person name="Sorensen P.M."/>
            <person name="Baidoo E.E."/>
            <person name="De Carvalho A.C."/>
            <person name="Riley R."/>
            <person name="Lipzen A."/>
            <person name="He G."/>
            <person name="Yan M."/>
            <person name="Haridas S."/>
            <person name="Daum C."/>
            <person name="Yoshinaga Y."/>
            <person name="Ng V."/>
            <person name="Grigoriev I.V."/>
            <person name="Munk R."/>
            <person name="Nuraida L."/>
            <person name="Wijaya C.H."/>
            <person name="Morales P.-C."/>
            <person name="Keasling J.D."/>
        </authorList>
    </citation>
    <scope>NUCLEOTIDE SEQUENCE [LARGE SCALE GENOMIC DNA]</scope>
    <source>
        <strain evidence="1 2">FGSC 2613</strain>
    </source>
</reference>
<protein>
    <submittedName>
        <fullName evidence="1">Uncharacterized protein</fullName>
    </submittedName>
</protein>